<dbReference type="HAMAP" id="MF_02117">
    <property type="entry name" value="CowN"/>
    <property type="match status" value="1"/>
</dbReference>
<evidence type="ECO:0000313" key="3">
    <source>
        <dbReference type="EMBL" id="MTW20258.1"/>
    </source>
</evidence>
<protein>
    <recommendedName>
        <fullName evidence="2">N(2)-fixation sustaining protein CowN</fullName>
    </recommendedName>
    <alternativeName>
        <fullName evidence="2">CO weal-nitrogenase</fullName>
    </alternativeName>
</protein>
<dbReference type="AlphaFoldDB" id="A0A6N8EAB9"/>
<comment type="similarity">
    <text evidence="2">Belongs to the CowN family.</text>
</comment>
<evidence type="ECO:0000256" key="2">
    <source>
        <dbReference type="HAMAP-Rule" id="MF_02117"/>
    </source>
</evidence>
<comment type="caution">
    <text evidence="3">The sequence shown here is derived from an EMBL/GenBank/DDBJ whole genome shotgun (WGS) entry which is preliminary data.</text>
</comment>
<dbReference type="RefSeq" id="WP_186342875.1">
    <property type="nucleotide sequence ID" value="NZ_WNKT01000005.1"/>
</dbReference>
<accession>A0A6N8EAB9</accession>
<evidence type="ECO:0000256" key="1">
    <source>
        <dbReference type="ARBA" id="ARBA00023231"/>
    </source>
</evidence>
<evidence type="ECO:0000313" key="4">
    <source>
        <dbReference type="Proteomes" id="UP000434044"/>
    </source>
</evidence>
<dbReference type="Proteomes" id="UP000434044">
    <property type="component" value="Unassembled WGS sequence"/>
</dbReference>
<dbReference type="GO" id="GO:0009399">
    <property type="term" value="P:nitrogen fixation"/>
    <property type="evidence" value="ECO:0007669"/>
    <property type="project" value="UniProtKB-UniRule"/>
</dbReference>
<dbReference type="NCBIfam" id="NF033689">
    <property type="entry name" value="N2Fix_CO_CowN"/>
    <property type="match status" value="1"/>
</dbReference>
<comment type="function">
    <text evidence="2">Is required to sustain N(2)-dependent growth in the presence of low levels of carbon monoxide (CO). Probably acts by protecting the N(2) fixation ability of the nitrogenase complex, which is inactivated in the presence of CO.</text>
</comment>
<keyword evidence="4" id="KW-1185">Reference proteome</keyword>
<sequence length="98" mass="11331">MSQAAEKTDRYISFEGIECDEQAQRVLHCIRDCTEAPQDGPSSSWTSYFERKLVEIARMGQDELFFVGSQVNYIRELFEHHGHRAGLDLLDQIEDECC</sequence>
<dbReference type="EMBL" id="WNKT01000005">
    <property type="protein sequence ID" value="MTW20258.1"/>
    <property type="molecule type" value="Genomic_DNA"/>
</dbReference>
<gene>
    <name evidence="2 3" type="primary">cowN</name>
    <name evidence="3" type="ORF">GJ668_04005</name>
</gene>
<name>A0A6N8EAB9_9GAMM</name>
<organism evidence="3 4">
    <name type="scientific">Allochromatium palmeri</name>
    <dbReference type="NCBI Taxonomy" id="231048"/>
    <lineage>
        <taxon>Bacteria</taxon>
        <taxon>Pseudomonadati</taxon>
        <taxon>Pseudomonadota</taxon>
        <taxon>Gammaproteobacteria</taxon>
        <taxon>Chromatiales</taxon>
        <taxon>Chromatiaceae</taxon>
        <taxon>Allochromatium</taxon>
    </lineage>
</organism>
<dbReference type="Pfam" id="PF20543">
    <property type="entry name" value="CowN"/>
    <property type="match status" value="1"/>
</dbReference>
<keyword evidence="1 2" id="KW-0535">Nitrogen fixation</keyword>
<proteinExistence type="inferred from homology"/>
<reference evidence="3 4" key="1">
    <citation type="submission" date="2019-11" db="EMBL/GenBank/DDBJ databases">
        <title>Whole-genome sequence of the anaerobic purple sulfur bacterium Allochromatium palmeri DSM 15591.</title>
        <authorList>
            <person name="Kyndt J.A."/>
            <person name="Meyer T.E."/>
        </authorList>
    </citation>
    <scope>NUCLEOTIDE SEQUENCE [LARGE SCALE GENOMIC DNA]</scope>
    <source>
        <strain evidence="3 4">DSM 15591</strain>
    </source>
</reference>
<dbReference type="InterPro" id="IPR024899">
    <property type="entry name" value="CowN"/>
</dbReference>